<name>A0A8S3JIN1_9BILA</name>
<protein>
    <submittedName>
        <fullName evidence="1">Uncharacterized protein</fullName>
    </submittedName>
</protein>
<comment type="caution">
    <text evidence="1">The sequence shown here is derived from an EMBL/GenBank/DDBJ whole genome shotgun (WGS) entry which is preliminary data.</text>
</comment>
<dbReference type="EMBL" id="CAJOBI010346440">
    <property type="protein sequence ID" value="CAF5218178.1"/>
    <property type="molecule type" value="Genomic_DNA"/>
</dbReference>
<evidence type="ECO:0000313" key="2">
    <source>
        <dbReference type="Proteomes" id="UP000676336"/>
    </source>
</evidence>
<evidence type="ECO:0000313" key="1">
    <source>
        <dbReference type="EMBL" id="CAF5218178.1"/>
    </source>
</evidence>
<reference evidence="1" key="1">
    <citation type="submission" date="2021-02" db="EMBL/GenBank/DDBJ databases">
        <authorList>
            <person name="Nowell W R."/>
        </authorList>
    </citation>
    <scope>NUCLEOTIDE SEQUENCE</scope>
</reference>
<gene>
    <name evidence="1" type="ORF">SMN809_LOCUS80829</name>
</gene>
<organism evidence="1 2">
    <name type="scientific">Rotaria magnacalcarata</name>
    <dbReference type="NCBI Taxonomy" id="392030"/>
    <lineage>
        <taxon>Eukaryota</taxon>
        <taxon>Metazoa</taxon>
        <taxon>Spiralia</taxon>
        <taxon>Gnathifera</taxon>
        <taxon>Rotifera</taxon>
        <taxon>Eurotatoria</taxon>
        <taxon>Bdelloidea</taxon>
        <taxon>Philodinida</taxon>
        <taxon>Philodinidae</taxon>
        <taxon>Rotaria</taxon>
    </lineage>
</organism>
<sequence>MNLEDLEPSLNNFHFQLSSILDMKCSIRYNNETFRLPCSKETTTMDLTREIFQKFHISDEEIDQFEIQLILNDDKKSALDMDLAIEDILSIHFENEETPILLFELTKKDE</sequence>
<dbReference type="AlphaFoldDB" id="A0A8S3JIN1"/>
<accession>A0A8S3JIN1</accession>
<proteinExistence type="predicted"/>
<dbReference type="Proteomes" id="UP000676336">
    <property type="component" value="Unassembled WGS sequence"/>
</dbReference>